<accession>A0A840X603</accession>
<gene>
    <name evidence="5" type="ORF">BJ959_001326</name>
</gene>
<keyword evidence="3" id="KW-0804">Transcription</keyword>
<feature type="domain" description="HTH arsR-type" evidence="4">
    <location>
        <begin position="1"/>
        <end position="99"/>
    </location>
</feature>
<dbReference type="NCBIfam" id="NF033788">
    <property type="entry name" value="HTH_metalloreg"/>
    <property type="match status" value="1"/>
</dbReference>
<dbReference type="PANTHER" id="PTHR33154">
    <property type="entry name" value="TRANSCRIPTIONAL REGULATOR, ARSR FAMILY"/>
    <property type="match status" value="1"/>
</dbReference>
<evidence type="ECO:0000256" key="2">
    <source>
        <dbReference type="ARBA" id="ARBA00023125"/>
    </source>
</evidence>
<dbReference type="Proteomes" id="UP000552883">
    <property type="component" value="Unassembled WGS sequence"/>
</dbReference>
<proteinExistence type="predicted"/>
<dbReference type="SMART" id="SM00418">
    <property type="entry name" value="HTH_ARSR"/>
    <property type="match status" value="1"/>
</dbReference>
<keyword evidence="6" id="KW-1185">Reference proteome</keyword>
<dbReference type="AlphaFoldDB" id="A0A840X603"/>
<dbReference type="CDD" id="cd00090">
    <property type="entry name" value="HTH_ARSR"/>
    <property type="match status" value="1"/>
</dbReference>
<dbReference type="PANTHER" id="PTHR33154:SF33">
    <property type="entry name" value="TRANSCRIPTIONAL REPRESSOR SDPR"/>
    <property type="match status" value="1"/>
</dbReference>
<keyword evidence="1" id="KW-0805">Transcription regulation</keyword>
<keyword evidence="2 5" id="KW-0238">DNA-binding</keyword>
<sequence length="171" mass="18725">MADIFDVIADSTRRELLQHLLDASLRGDNGTGELSVSELVDRMDATQPTVSKHLKVLRDHGLVSVREEGQHRYYAVEPGPLEEVEDWIIPFLSADFDAEAEAGAAVFAAWAGTDVTSAGSTVGRVAADASHQARTLIEGAQERLHDVQEKLQDVQDAVAKRLPWKHSEGDR</sequence>
<dbReference type="InterPro" id="IPR036390">
    <property type="entry name" value="WH_DNA-bd_sf"/>
</dbReference>
<organism evidence="5 6">
    <name type="scientific">Microcella frigidaquae</name>
    <dbReference type="NCBI Taxonomy" id="424758"/>
    <lineage>
        <taxon>Bacteria</taxon>
        <taxon>Bacillati</taxon>
        <taxon>Actinomycetota</taxon>
        <taxon>Actinomycetes</taxon>
        <taxon>Micrococcales</taxon>
        <taxon>Microbacteriaceae</taxon>
        <taxon>Microcella</taxon>
    </lineage>
</organism>
<dbReference type="InterPro" id="IPR036388">
    <property type="entry name" value="WH-like_DNA-bd_sf"/>
</dbReference>
<evidence type="ECO:0000313" key="5">
    <source>
        <dbReference type="EMBL" id="MBB5617830.1"/>
    </source>
</evidence>
<dbReference type="RefSeq" id="WP_153983120.1">
    <property type="nucleotide sequence ID" value="NZ_BAAANZ010000025.1"/>
</dbReference>
<dbReference type="EMBL" id="JACHBS010000001">
    <property type="protein sequence ID" value="MBB5617830.1"/>
    <property type="molecule type" value="Genomic_DNA"/>
</dbReference>
<protein>
    <submittedName>
        <fullName evidence="5">DNA-binding transcriptional ArsR family regulator</fullName>
    </submittedName>
</protein>
<dbReference type="PROSITE" id="PS50987">
    <property type="entry name" value="HTH_ARSR_2"/>
    <property type="match status" value="1"/>
</dbReference>
<evidence type="ECO:0000256" key="3">
    <source>
        <dbReference type="ARBA" id="ARBA00023163"/>
    </source>
</evidence>
<dbReference type="InterPro" id="IPR001845">
    <property type="entry name" value="HTH_ArsR_DNA-bd_dom"/>
</dbReference>
<dbReference type="InterPro" id="IPR011991">
    <property type="entry name" value="ArsR-like_HTH"/>
</dbReference>
<evidence type="ECO:0000313" key="6">
    <source>
        <dbReference type="Proteomes" id="UP000552883"/>
    </source>
</evidence>
<dbReference type="GO" id="GO:0003677">
    <property type="term" value="F:DNA binding"/>
    <property type="evidence" value="ECO:0007669"/>
    <property type="project" value="UniProtKB-KW"/>
</dbReference>
<dbReference type="Gene3D" id="1.10.10.10">
    <property type="entry name" value="Winged helix-like DNA-binding domain superfamily/Winged helix DNA-binding domain"/>
    <property type="match status" value="1"/>
</dbReference>
<reference evidence="5 6" key="1">
    <citation type="submission" date="2020-08" db="EMBL/GenBank/DDBJ databases">
        <title>Sequencing the genomes of 1000 actinobacteria strains.</title>
        <authorList>
            <person name="Klenk H.-P."/>
        </authorList>
    </citation>
    <scope>NUCLEOTIDE SEQUENCE [LARGE SCALE GENOMIC DNA]</scope>
    <source>
        <strain evidence="5 6">DSM 23889</strain>
    </source>
</reference>
<dbReference type="SUPFAM" id="SSF46785">
    <property type="entry name" value="Winged helix' DNA-binding domain"/>
    <property type="match status" value="1"/>
</dbReference>
<dbReference type="OrthoDB" id="3628603at2"/>
<name>A0A840X603_9MICO</name>
<evidence type="ECO:0000256" key="1">
    <source>
        <dbReference type="ARBA" id="ARBA00023015"/>
    </source>
</evidence>
<dbReference type="GO" id="GO:0003700">
    <property type="term" value="F:DNA-binding transcription factor activity"/>
    <property type="evidence" value="ECO:0007669"/>
    <property type="project" value="InterPro"/>
</dbReference>
<evidence type="ECO:0000259" key="4">
    <source>
        <dbReference type="PROSITE" id="PS50987"/>
    </source>
</evidence>
<dbReference type="InterPro" id="IPR051081">
    <property type="entry name" value="HTH_MetalResp_TranReg"/>
</dbReference>
<comment type="caution">
    <text evidence="5">The sequence shown here is derived from an EMBL/GenBank/DDBJ whole genome shotgun (WGS) entry which is preliminary data.</text>
</comment>
<dbReference type="Pfam" id="PF12840">
    <property type="entry name" value="HTH_20"/>
    <property type="match status" value="1"/>
</dbReference>